<dbReference type="InterPro" id="IPR046213">
    <property type="entry name" value="DUF6246"/>
</dbReference>
<dbReference type="EMBL" id="NEEU01000038">
    <property type="protein sequence ID" value="PJD66240.1"/>
    <property type="molecule type" value="Genomic_DNA"/>
</dbReference>
<dbReference type="AlphaFoldDB" id="A0A2J0PFY6"/>
<dbReference type="RefSeq" id="WP_063409858.1">
    <property type="nucleotide sequence ID" value="NZ_JACRQU010000001.1"/>
</dbReference>
<comment type="caution">
    <text evidence="1">The sequence shown here is derived from an EMBL/GenBank/DDBJ whole genome shotgun (WGS) entry which is preliminary data.</text>
</comment>
<dbReference type="Pfam" id="PF19759">
    <property type="entry name" value="DUF6246"/>
    <property type="match status" value="1"/>
</dbReference>
<proteinExistence type="predicted"/>
<reference evidence="1 2" key="1">
    <citation type="journal article" date="2017" name="J. Antimicrob. Chemother.">
        <title>Characterization of the population structure, drug resistance mechanisms and plasmids of the community-associated Enterobacter cloacae complex in China.</title>
        <authorList>
            <person name="Zhou K."/>
            <person name="Yu W."/>
            <person name="Cao X."/>
            <person name="Shen P."/>
            <person name="Lu H."/>
            <person name="Luo Q."/>
            <person name="Rossen J.W.A."/>
            <person name="Xiao Y."/>
        </authorList>
    </citation>
    <scope>NUCLEOTIDE SEQUENCE [LARGE SCALE GENOMIC DNA]</scope>
    <source>
        <strain evidence="1">ECC1097</strain>
    </source>
</reference>
<dbReference type="Proteomes" id="UP000230495">
    <property type="component" value="Unassembled WGS sequence"/>
</dbReference>
<organism evidence="1">
    <name type="scientific">Enterobacter kobei</name>
    <dbReference type="NCBI Taxonomy" id="208224"/>
    <lineage>
        <taxon>Bacteria</taxon>
        <taxon>Pseudomonadati</taxon>
        <taxon>Pseudomonadota</taxon>
        <taxon>Gammaproteobacteria</taxon>
        <taxon>Enterobacterales</taxon>
        <taxon>Enterobacteriaceae</taxon>
        <taxon>Enterobacter</taxon>
        <taxon>Enterobacter cloacae complex</taxon>
    </lineage>
</organism>
<evidence type="ECO:0008006" key="3">
    <source>
        <dbReference type="Google" id="ProtNLM"/>
    </source>
</evidence>
<protein>
    <recommendedName>
        <fullName evidence="3">Gp17</fullName>
    </recommendedName>
</protein>
<sequence>MIPLTDIGEVVLSSRKDGEKEYLLRPSFAAMTRIGTPEEIVSAYATIHGSDVQNLISACASNLGRLPEWLSPQLYRMAEKVLSVSMQVVQACCEDDLTPMIGEWKGWSRYIVYRPGALSRNDIIVIAQHLMTHGVIGKAKVRKLQRHETNSTTTAFNAIEYINAARTDFEMTREDAAHLTMTEFALLLNAKYPDQKGLTREEYDAVMDDDERRWQEKMMREQQERSMK</sequence>
<dbReference type="OrthoDB" id="8793870at2"/>
<name>A0A2J0PFY6_9ENTR</name>
<evidence type="ECO:0000313" key="1">
    <source>
        <dbReference type="EMBL" id="PJD66240.1"/>
    </source>
</evidence>
<gene>
    <name evidence="1" type="ORF">B9Q37_25245</name>
</gene>
<accession>A0A2J0PFY6</accession>
<evidence type="ECO:0000313" key="2">
    <source>
        <dbReference type="Proteomes" id="UP000230495"/>
    </source>
</evidence>